<protein>
    <recommendedName>
        <fullName evidence="3">Tellurite resistance protein TerB</fullName>
    </recommendedName>
</protein>
<dbReference type="Proteomes" id="UP000317977">
    <property type="component" value="Unassembled WGS sequence"/>
</dbReference>
<evidence type="ECO:0008006" key="3">
    <source>
        <dbReference type="Google" id="ProtNLM"/>
    </source>
</evidence>
<dbReference type="SUPFAM" id="SSF158682">
    <property type="entry name" value="TerB-like"/>
    <property type="match status" value="1"/>
</dbReference>
<dbReference type="InterPro" id="IPR029024">
    <property type="entry name" value="TerB-like"/>
</dbReference>
<gene>
    <name evidence="1" type="ORF">Poly59_40300</name>
</gene>
<sequence length="194" mass="21534">MTSMKKQSGQLRNVATQHFFGELERQIVQRLRDEATSEQGRVELLRSTGLHDTELLEELGKLGITADGVIALRLLPLVLVAWADGNVSQEEREAVMAAALKMGIVESTTAWILLDQWLTKRPRGVSVDAWRRYIHEVMAQISSTAQKRLVDLTCQQMTQVAKATGGVLGFGSVSNKEQEVIHEVKIAMQLKATP</sequence>
<reference evidence="1 2" key="1">
    <citation type="submission" date="2019-02" db="EMBL/GenBank/DDBJ databases">
        <title>Deep-cultivation of Planctomycetes and their phenomic and genomic characterization uncovers novel biology.</title>
        <authorList>
            <person name="Wiegand S."/>
            <person name="Jogler M."/>
            <person name="Boedeker C."/>
            <person name="Pinto D."/>
            <person name="Vollmers J."/>
            <person name="Rivas-Marin E."/>
            <person name="Kohn T."/>
            <person name="Peeters S.H."/>
            <person name="Heuer A."/>
            <person name="Rast P."/>
            <person name="Oberbeckmann S."/>
            <person name="Bunk B."/>
            <person name="Jeske O."/>
            <person name="Meyerdierks A."/>
            <person name="Storesund J.E."/>
            <person name="Kallscheuer N."/>
            <person name="Luecker S."/>
            <person name="Lage O.M."/>
            <person name="Pohl T."/>
            <person name="Merkel B.J."/>
            <person name="Hornburger P."/>
            <person name="Mueller R.-W."/>
            <person name="Bruemmer F."/>
            <person name="Labrenz M."/>
            <person name="Spormann A.M."/>
            <person name="Op Den Camp H."/>
            <person name="Overmann J."/>
            <person name="Amann R."/>
            <person name="Jetten M.S.M."/>
            <person name="Mascher T."/>
            <person name="Medema M.H."/>
            <person name="Devos D.P."/>
            <person name="Kaster A.-K."/>
            <person name="Ovreas L."/>
            <person name="Rohde M."/>
            <person name="Galperin M.Y."/>
            <person name="Jogler C."/>
        </authorList>
    </citation>
    <scope>NUCLEOTIDE SEQUENCE [LARGE SCALE GENOMIC DNA]</scope>
    <source>
        <strain evidence="1 2">Poly59</strain>
    </source>
</reference>
<comment type="caution">
    <text evidence="1">The sequence shown here is derived from an EMBL/GenBank/DDBJ whole genome shotgun (WGS) entry which is preliminary data.</text>
</comment>
<evidence type="ECO:0000313" key="1">
    <source>
        <dbReference type="EMBL" id="TWU49415.1"/>
    </source>
</evidence>
<dbReference type="EMBL" id="SJPX01000004">
    <property type="protein sequence ID" value="TWU49415.1"/>
    <property type="molecule type" value="Genomic_DNA"/>
</dbReference>
<dbReference type="Gene3D" id="1.10.3680.10">
    <property type="entry name" value="TerB-like"/>
    <property type="match status" value="1"/>
</dbReference>
<dbReference type="OrthoDB" id="263799at2"/>
<proteinExistence type="predicted"/>
<dbReference type="AlphaFoldDB" id="A0A5C6ELQ5"/>
<name>A0A5C6ELQ5_9BACT</name>
<dbReference type="RefSeq" id="WP_146535677.1">
    <property type="nucleotide sequence ID" value="NZ_SJPX01000004.1"/>
</dbReference>
<accession>A0A5C6ELQ5</accession>
<evidence type="ECO:0000313" key="2">
    <source>
        <dbReference type="Proteomes" id="UP000317977"/>
    </source>
</evidence>
<organism evidence="1 2">
    <name type="scientific">Rubripirellula reticaptiva</name>
    <dbReference type="NCBI Taxonomy" id="2528013"/>
    <lineage>
        <taxon>Bacteria</taxon>
        <taxon>Pseudomonadati</taxon>
        <taxon>Planctomycetota</taxon>
        <taxon>Planctomycetia</taxon>
        <taxon>Pirellulales</taxon>
        <taxon>Pirellulaceae</taxon>
        <taxon>Rubripirellula</taxon>
    </lineage>
</organism>
<keyword evidence="2" id="KW-1185">Reference proteome</keyword>